<gene>
    <name evidence="1" type="ordered locus">Ornrh_2016</name>
</gene>
<dbReference type="GeneID" id="71570064"/>
<keyword evidence="2" id="KW-1185">Reference proteome</keyword>
<sequence>MEIIPIFVPYLYAIQYKDCKENEYDRLLELWNDTDRLIKLLNDLKEDIPPNKTKYEVAQEILKEVEYIDDLLIEITETKPVNLDEFFQPLYNQEYYEVKLSLRKGKVGRTLRTNYLRVYAIRIDEETYIITGGAIKMHRAMQDRVHTQRELDKLKKVKDFLNDNNVFDKDSFEDFTK</sequence>
<evidence type="ECO:0000313" key="2">
    <source>
        <dbReference type="Proteomes" id="UP000006051"/>
    </source>
</evidence>
<proteinExistence type="predicted"/>
<accession>I4A2G9</accession>
<dbReference type="RefSeq" id="WP_014791674.1">
    <property type="nucleotide sequence ID" value="NC_018016.1"/>
</dbReference>
<organism evidence="1 2">
    <name type="scientific">Ornithobacterium rhinotracheale (strain ATCC 51463 / DSM 15997 / CCUG 23171 / CIP 104009 / LMG 9086)</name>
    <dbReference type="NCBI Taxonomy" id="867902"/>
    <lineage>
        <taxon>Bacteria</taxon>
        <taxon>Pseudomonadati</taxon>
        <taxon>Bacteroidota</taxon>
        <taxon>Flavobacteriia</taxon>
        <taxon>Flavobacteriales</taxon>
        <taxon>Weeksellaceae</taxon>
        <taxon>Ornithobacterium</taxon>
    </lineage>
</organism>
<protein>
    <submittedName>
        <fullName evidence="1">Uncharacterized protein</fullName>
    </submittedName>
</protein>
<dbReference type="AlphaFoldDB" id="I4A2G9"/>
<dbReference type="STRING" id="867902.Ornrh_2016"/>
<dbReference type="EMBL" id="CP003283">
    <property type="protein sequence ID" value="AFL98153.1"/>
    <property type="molecule type" value="Genomic_DNA"/>
</dbReference>
<dbReference type="KEGG" id="orh:Ornrh_2016"/>
<name>I4A2G9_ORNRL</name>
<reference evidence="1 2" key="1">
    <citation type="submission" date="2012-06" db="EMBL/GenBank/DDBJ databases">
        <title>The complete genome of Ornithobacterium rhinotracheale DSM 15997.</title>
        <authorList>
            <consortium name="US DOE Joint Genome Institute (JGI-PGF)"/>
            <person name="Lucas S."/>
            <person name="Copeland A."/>
            <person name="Lapidus A."/>
            <person name="Goodwin L."/>
            <person name="Pitluck S."/>
            <person name="Peters L."/>
            <person name="Mikhailova N."/>
            <person name="Teshima H."/>
            <person name="Kyrpides N."/>
            <person name="Mavromatis K."/>
            <person name="Pagani I."/>
            <person name="Ivanova N."/>
            <person name="Ovchinnikova G."/>
            <person name="Zeytun A."/>
            <person name="Detter J.C."/>
            <person name="Han C."/>
            <person name="Land M."/>
            <person name="Hauser L."/>
            <person name="Markowitz V."/>
            <person name="Cheng J.-F."/>
            <person name="Hugenholtz P."/>
            <person name="Woyke T."/>
            <person name="Wu D."/>
            <person name="Lang E."/>
            <person name="Kopitz M."/>
            <person name="Brambilla E."/>
            <person name="Klenk H.-P."/>
            <person name="Eisen J.A."/>
        </authorList>
    </citation>
    <scope>NUCLEOTIDE SEQUENCE [LARGE SCALE GENOMIC DNA]</scope>
    <source>
        <strain evidence="2">ATCC 51463 / DSM 15997 / CCUG 23171 / LMG 9086</strain>
    </source>
</reference>
<dbReference type="Proteomes" id="UP000006051">
    <property type="component" value="Chromosome"/>
</dbReference>
<evidence type="ECO:0000313" key="1">
    <source>
        <dbReference type="EMBL" id="AFL98153.1"/>
    </source>
</evidence>
<dbReference type="HOGENOM" id="CLU_115418_0_0_10"/>
<dbReference type="GeneID" id="97258615"/>
<dbReference type="eggNOG" id="ENOG5032VDM">
    <property type="taxonomic scope" value="Bacteria"/>
</dbReference>